<evidence type="ECO:0000313" key="1">
    <source>
        <dbReference type="EMBL" id="KAJ3253123.1"/>
    </source>
</evidence>
<evidence type="ECO:0000313" key="2">
    <source>
        <dbReference type="Proteomes" id="UP001210925"/>
    </source>
</evidence>
<dbReference type="Proteomes" id="UP001210925">
    <property type="component" value="Unassembled WGS sequence"/>
</dbReference>
<dbReference type="Gene3D" id="3.90.1170.40">
    <property type="entry name" value="Molybdopterin biosynthesis MoaE subunit"/>
    <property type="match status" value="1"/>
</dbReference>
<sequence>MKTKIEITRNEIPIQDTIKEFSNHSVGAIVSFLGTTRSTFTDESGVTKQVQYLSYEGYEPMAIKVMSDIAKEAKAQYTDLDGVAIIHRLGIVGLAQESILVVTASPHRKDAIDAVGWIMDKVKKLVPIWKLEVYTDGSTWKENKEWRDRNL</sequence>
<proteinExistence type="predicted"/>
<protein>
    <recommendedName>
        <fullName evidence="3">Molybdopterin synthase catalytic subunit</fullName>
    </recommendedName>
</protein>
<dbReference type="InterPro" id="IPR003448">
    <property type="entry name" value="Mopterin_biosynth_MoaE"/>
</dbReference>
<dbReference type="SUPFAM" id="SSF54690">
    <property type="entry name" value="Molybdopterin synthase subunit MoaE"/>
    <property type="match status" value="1"/>
</dbReference>
<accession>A0AAD5UED1</accession>
<comment type="caution">
    <text evidence="1">The sequence shown here is derived from an EMBL/GenBank/DDBJ whole genome shotgun (WGS) entry which is preliminary data.</text>
</comment>
<gene>
    <name evidence="1" type="ORF">HK103_000873</name>
</gene>
<dbReference type="AlphaFoldDB" id="A0AAD5UED1"/>
<evidence type="ECO:0008006" key="3">
    <source>
        <dbReference type="Google" id="ProtNLM"/>
    </source>
</evidence>
<dbReference type="PANTHER" id="PTHR23404">
    <property type="entry name" value="MOLYBDOPTERIN SYNTHASE RELATED"/>
    <property type="match status" value="1"/>
</dbReference>
<keyword evidence="2" id="KW-1185">Reference proteome</keyword>
<dbReference type="Pfam" id="PF02391">
    <property type="entry name" value="MoaE"/>
    <property type="match status" value="1"/>
</dbReference>
<dbReference type="CDD" id="cd00756">
    <property type="entry name" value="MoaE"/>
    <property type="match status" value="1"/>
</dbReference>
<organism evidence="1 2">
    <name type="scientific">Boothiomyces macroporosus</name>
    <dbReference type="NCBI Taxonomy" id="261099"/>
    <lineage>
        <taxon>Eukaryota</taxon>
        <taxon>Fungi</taxon>
        <taxon>Fungi incertae sedis</taxon>
        <taxon>Chytridiomycota</taxon>
        <taxon>Chytridiomycota incertae sedis</taxon>
        <taxon>Chytridiomycetes</taxon>
        <taxon>Rhizophydiales</taxon>
        <taxon>Terramycetaceae</taxon>
        <taxon>Boothiomyces</taxon>
    </lineage>
</organism>
<dbReference type="GO" id="GO:0006777">
    <property type="term" value="P:Mo-molybdopterin cofactor biosynthetic process"/>
    <property type="evidence" value="ECO:0007669"/>
    <property type="project" value="InterPro"/>
</dbReference>
<name>A0AAD5UED1_9FUNG</name>
<reference evidence="1" key="1">
    <citation type="submission" date="2020-05" db="EMBL/GenBank/DDBJ databases">
        <title>Phylogenomic resolution of chytrid fungi.</title>
        <authorList>
            <person name="Stajich J.E."/>
            <person name="Amses K."/>
            <person name="Simmons R."/>
            <person name="Seto K."/>
            <person name="Myers J."/>
            <person name="Bonds A."/>
            <person name="Quandt C.A."/>
            <person name="Barry K."/>
            <person name="Liu P."/>
            <person name="Grigoriev I."/>
            <person name="Longcore J.E."/>
            <person name="James T.Y."/>
        </authorList>
    </citation>
    <scope>NUCLEOTIDE SEQUENCE</scope>
    <source>
        <strain evidence="1">PLAUS21</strain>
    </source>
</reference>
<dbReference type="EMBL" id="JADGKB010000119">
    <property type="protein sequence ID" value="KAJ3253123.1"/>
    <property type="molecule type" value="Genomic_DNA"/>
</dbReference>
<dbReference type="InterPro" id="IPR036563">
    <property type="entry name" value="MoaE_sf"/>
</dbReference>